<protein>
    <submittedName>
        <fullName evidence="1">Uncharacterized protein</fullName>
    </submittedName>
</protein>
<evidence type="ECO:0000313" key="1">
    <source>
        <dbReference type="WBParaSite" id="maker-PairedContig_1526-snap-gene-0.9-mRNA-1"/>
    </source>
</evidence>
<name>A0A1I8EDL9_WUCBA</name>
<dbReference type="AlphaFoldDB" id="A0A1I8EDL9"/>
<proteinExistence type="predicted"/>
<accession>A0A1I8EDL9</accession>
<sequence length="75" mass="8578">KFECNFVLLSYQTVAIEIIYIGEKNAYVNCSEQMDPDLRNQKILYGYMPIADAKTVLARKVSSFVSSLLTTMVKY</sequence>
<reference evidence="1" key="1">
    <citation type="submission" date="2016-11" db="UniProtKB">
        <authorList>
            <consortium name="WormBaseParasite"/>
        </authorList>
    </citation>
    <scope>IDENTIFICATION</scope>
    <source>
        <strain evidence="1">pt0022</strain>
    </source>
</reference>
<dbReference type="WBParaSite" id="maker-PairedContig_1526-snap-gene-0.9-mRNA-1">
    <property type="protein sequence ID" value="maker-PairedContig_1526-snap-gene-0.9-mRNA-1"/>
    <property type="gene ID" value="maker-PairedContig_1526-snap-gene-0.9"/>
</dbReference>
<organism evidence="1">
    <name type="scientific">Wuchereria bancrofti</name>
    <dbReference type="NCBI Taxonomy" id="6293"/>
    <lineage>
        <taxon>Eukaryota</taxon>
        <taxon>Metazoa</taxon>
        <taxon>Ecdysozoa</taxon>
        <taxon>Nematoda</taxon>
        <taxon>Chromadorea</taxon>
        <taxon>Rhabditida</taxon>
        <taxon>Spirurina</taxon>
        <taxon>Spiruromorpha</taxon>
        <taxon>Filarioidea</taxon>
        <taxon>Onchocercidae</taxon>
        <taxon>Wuchereria</taxon>
    </lineage>
</organism>